<dbReference type="NCBIfam" id="NF001978">
    <property type="entry name" value="PRK00767.1"/>
    <property type="match status" value="1"/>
</dbReference>
<dbReference type="PROSITE" id="PS50977">
    <property type="entry name" value="HTH_TETR_2"/>
    <property type="match status" value="1"/>
</dbReference>
<accession>A0A4S3MB34</accession>
<dbReference type="InterPro" id="IPR036271">
    <property type="entry name" value="Tet_transcr_reg_TetR-rel_C_sf"/>
</dbReference>
<dbReference type="NCBIfam" id="TIGR03384">
    <property type="entry name" value="betaine_BetI"/>
    <property type="match status" value="1"/>
</dbReference>
<dbReference type="RefSeq" id="WP_136338185.1">
    <property type="nucleotide sequence ID" value="NZ_SSMD01000002.1"/>
</dbReference>
<organism evidence="10 11">
    <name type="scientific">Thalassobius vesicularis</name>
    <dbReference type="NCBI Taxonomy" id="1294297"/>
    <lineage>
        <taxon>Bacteria</taxon>
        <taxon>Pseudomonadati</taxon>
        <taxon>Pseudomonadota</taxon>
        <taxon>Alphaproteobacteria</taxon>
        <taxon>Rhodobacterales</taxon>
        <taxon>Roseobacteraceae</taxon>
        <taxon>Thalassovita</taxon>
    </lineage>
</organism>
<dbReference type="OrthoDB" id="7618612at2"/>
<evidence type="ECO:0000256" key="4">
    <source>
        <dbReference type="ARBA" id="ARBA00023125"/>
    </source>
</evidence>
<keyword evidence="2 7" id="KW-0678">Repressor</keyword>
<evidence type="ECO:0000256" key="7">
    <source>
        <dbReference type="HAMAP-Rule" id="MF_00768"/>
    </source>
</evidence>
<reference evidence="10 11" key="1">
    <citation type="submission" date="2019-04" db="EMBL/GenBank/DDBJ databases">
        <title>Draft genome sequence of Youngimonas vesicularis.</title>
        <authorList>
            <person name="Hameed A."/>
        </authorList>
    </citation>
    <scope>NUCLEOTIDE SEQUENCE [LARGE SCALE GENOMIC DNA]</scope>
    <source>
        <strain evidence="10 11">CC-AMW-E</strain>
    </source>
</reference>
<keyword evidence="5 7" id="KW-0804">Transcription</keyword>
<sequence>MPKLGMEPIRRASLIKATIDEIGKAGSLDVTVSQIAKRAGMSSALAHHYFGGKEQIFLAAMRHTLSVYGGEVRGALLMARSPSERVEAIVRSSFSHTNFRREVVAAWLNFYVLAQSSDEARRLLIIYQKRLRANLRHALRPAYGAQAPDMAERLAALIDGAYLRQSLGQGEQDAEAAIHLALGCLPKPSNTALSASF</sequence>
<dbReference type="GO" id="GO:0045892">
    <property type="term" value="P:negative regulation of DNA-templated transcription"/>
    <property type="evidence" value="ECO:0007669"/>
    <property type="project" value="UniProtKB-UniRule"/>
</dbReference>
<dbReference type="SUPFAM" id="SSF48498">
    <property type="entry name" value="Tetracyclin repressor-like, C-terminal domain"/>
    <property type="match status" value="1"/>
</dbReference>
<dbReference type="Pfam" id="PF13977">
    <property type="entry name" value="TetR_C_6"/>
    <property type="match status" value="1"/>
</dbReference>
<evidence type="ECO:0000313" key="10">
    <source>
        <dbReference type="EMBL" id="THD75823.1"/>
    </source>
</evidence>
<evidence type="ECO:0000256" key="5">
    <source>
        <dbReference type="ARBA" id="ARBA00023163"/>
    </source>
</evidence>
<dbReference type="InterPro" id="IPR039538">
    <property type="entry name" value="BetI_C"/>
</dbReference>
<dbReference type="InterPro" id="IPR009057">
    <property type="entry name" value="Homeodomain-like_sf"/>
</dbReference>
<dbReference type="InterPro" id="IPR001647">
    <property type="entry name" value="HTH_TetR"/>
</dbReference>
<evidence type="ECO:0000259" key="9">
    <source>
        <dbReference type="PROSITE" id="PS50977"/>
    </source>
</evidence>
<proteinExistence type="inferred from homology"/>
<dbReference type="UniPathway" id="UPA00529"/>
<dbReference type="InterPro" id="IPR017757">
    <property type="entry name" value="Tscrpt_rep_BetI"/>
</dbReference>
<name>A0A4S3MB34_9RHOB</name>
<comment type="pathway">
    <text evidence="1 7">Amine and polyamine biosynthesis; betaine biosynthesis via choline pathway [regulation].</text>
</comment>
<dbReference type="PANTHER" id="PTHR47506:SF6">
    <property type="entry name" value="HTH-TYPE TRANSCRIPTIONAL REPRESSOR NEMR"/>
    <property type="match status" value="1"/>
</dbReference>
<dbReference type="EMBL" id="SSMD01000002">
    <property type="protein sequence ID" value="THD75823.1"/>
    <property type="molecule type" value="Genomic_DNA"/>
</dbReference>
<evidence type="ECO:0000313" key="11">
    <source>
        <dbReference type="Proteomes" id="UP000306113"/>
    </source>
</evidence>
<evidence type="ECO:0000256" key="3">
    <source>
        <dbReference type="ARBA" id="ARBA00023015"/>
    </source>
</evidence>
<protein>
    <recommendedName>
        <fullName evidence="7">HTH-type transcriptional regulator BetI</fullName>
    </recommendedName>
</protein>
<dbReference type="Pfam" id="PF00440">
    <property type="entry name" value="TetR_N"/>
    <property type="match status" value="1"/>
</dbReference>
<feature type="domain" description="HTH tetR-type" evidence="9">
    <location>
        <begin position="8"/>
        <end position="68"/>
    </location>
</feature>
<comment type="function">
    <text evidence="6">Repressor involved in the biosynthesis of the osmoprotectant glycine betaine. It represses transcription of the choline transporter BetT and the genes of BetAB involved in the synthesis of glycine betaine.</text>
</comment>
<gene>
    <name evidence="7 10" type="primary">betI</name>
    <name evidence="10" type="ORF">E7681_05045</name>
</gene>
<comment type="caution">
    <text evidence="10">The sequence shown here is derived from an EMBL/GenBank/DDBJ whole genome shotgun (WGS) entry which is preliminary data.</text>
</comment>
<evidence type="ECO:0000256" key="1">
    <source>
        <dbReference type="ARBA" id="ARBA00004719"/>
    </source>
</evidence>
<dbReference type="AlphaFoldDB" id="A0A4S3MB34"/>
<dbReference type="SUPFAM" id="SSF46689">
    <property type="entry name" value="Homeodomain-like"/>
    <property type="match status" value="1"/>
</dbReference>
<comment type="function">
    <text evidence="7">Repressor involved in choline regulation of the bet genes.</text>
</comment>
<evidence type="ECO:0000256" key="6">
    <source>
        <dbReference type="ARBA" id="ARBA00024936"/>
    </source>
</evidence>
<dbReference type="GO" id="GO:0003700">
    <property type="term" value="F:DNA-binding transcription factor activity"/>
    <property type="evidence" value="ECO:0007669"/>
    <property type="project" value="UniProtKB-UniRule"/>
</dbReference>
<dbReference type="PANTHER" id="PTHR47506">
    <property type="entry name" value="TRANSCRIPTIONAL REGULATORY PROTEIN"/>
    <property type="match status" value="1"/>
</dbReference>
<keyword evidence="4 7" id="KW-0238">DNA-binding</keyword>
<keyword evidence="11" id="KW-1185">Reference proteome</keyword>
<keyword evidence="3 7" id="KW-0805">Transcription regulation</keyword>
<dbReference type="HAMAP" id="MF_00768">
    <property type="entry name" value="HTH_type_BetI"/>
    <property type="match status" value="1"/>
</dbReference>
<evidence type="ECO:0000256" key="8">
    <source>
        <dbReference type="PROSITE-ProRule" id="PRU00335"/>
    </source>
</evidence>
<dbReference type="GO" id="GO:0019285">
    <property type="term" value="P:glycine betaine biosynthetic process from choline"/>
    <property type="evidence" value="ECO:0007669"/>
    <property type="project" value="UniProtKB-UniRule"/>
</dbReference>
<dbReference type="GO" id="GO:0003677">
    <property type="term" value="F:DNA binding"/>
    <property type="evidence" value="ECO:0007669"/>
    <property type="project" value="UniProtKB-UniRule"/>
</dbReference>
<evidence type="ECO:0000256" key="2">
    <source>
        <dbReference type="ARBA" id="ARBA00022491"/>
    </source>
</evidence>
<dbReference type="Gene3D" id="1.10.357.10">
    <property type="entry name" value="Tetracycline Repressor, domain 2"/>
    <property type="match status" value="1"/>
</dbReference>
<feature type="DNA-binding region" description="H-T-H motif" evidence="7 8">
    <location>
        <begin position="31"/>
        <end position="50"/>
    </location>
</feature>
<dbReference type="Proteomes" id="UP000306113">
    <property type="component" value="Unassembled WGS sequence"/>
</dbReference>